<feature type="compositionally biased region" description="Polar residues" evidence="1">
    <location>
        <begin position="220"/>
        <end position="240"/>
    </location>
</feature>
<keyword evidence="2" id="KW-0732">Signal</keyword>
<comment type="caution">
    <text evidence="3">The sequence shown here is derived from an EMBL/GenBank/DDBJ whole genome shotgun (WGS) entry which is preliminary data.</text>
</comment>
<proteinExistence type="predicted"/>
<reference evidence="3 4" key="1">
    <citation type="journal article" date="2018" name="Genet. Mol. Biol.">
        <title>The genome sequence of Dyella jiangningensis FCAV SCS01 from a lignocellulose-decomposing microbial consortium metagenome reveals potential for biotechnological applications.</title>
        <authorList>
            <person name="Desiderato J.G."/>
            <person name="Alvarenga D.O."/>
            <person name="Constancio M.T.L."/>
            <person name="Alves L.M.C."/>
            <person name="Varani A.M."/>
        </authorList>
    </citation>
    <scope>NUCLEOTIDE SEQUENCE [LARGE SCALE GENOMIC DNA]</scope>
    <source>
        <strain evidence="3 4">FCAV SCS01</strain>
    </source>
</reference>
<keyword evidence="4" id="KW-1185">Reference proteome</keyword>
<organism evidence="3 4">
    <name type="scientific">Dyella jiangningensis</name>
    <dbReference type="NCBI Taxonomy" id="1379159"/>
    <lineage>
        <taxon>Bacteria</taxon>
        <taxon>Pseudomonadati</taxon>
        <taxon>Pseudomonadota</taxon>
        <taxon>Gammaproteobacteria</taxon>
        <taxon>Lysobacterales</taxon>
        <taxon>Rhodanobacteraceae</taxon>
        <taxon>Dyella</taxon>
    </lineage>
</organism>
<sequence>MKRYFHSVFFALFCLCTASNAFAYDGVVDQCTWCTTDAIFRQTAKQYYDLGGVTLYNLKTGTIHSYVFGLKRGYTDQVEPPPEAIEVSEIPTDPSIYNAFVNVSSFYQFAGYKLQAAITVPYTDLGSNIPGLNQGTSAYNVTEDANLRNRIGIEIVNSKDRWNQVRSFYNTINEAGLVYFGLKSEIVLEVRIVFADGSSALYRMTANSPNSTKLEFVPGSATTPRNQLIPDSNQPQNQGTWYGPSAGGDDLNRFGQHMNTIGAPTNWSSSGGSPSPKEVRCTWKAGQTGNTLVCAATAY</sequence>
<dbReference type="OrthoDB" id="5942758at2"/>
<accession>A0A328NZT1</accession>
<dbReference type="EMBL" id="NFZS01000004">
    <property type="protein sequence ID" value="RAO75339.1"/>
    <property type="molecule type" value="Genomic_DNA"/>
</dbReference>
<feature type="chain" id="PRO_5016342619" evidence="2">
    <location>
        <begin position="24"/>
        <end position="299"/>
    </location>
</feature>
<feature type="region of interest" description="Disordered" evidence="1">
    <location>
        <begin position="219"/>
        <end position="249"/>
    </location>
</feature>
<gene>
    <name evidence="3" type="ORF">CA260_14740</name>
</gene>
<evidence type="ECO:0000313" key="3">
    <source>
        <dbReference type="EMBL" id="RAO75339.1"/>
    </source>
</evidence>
<dbReference type="Proteomes" id="UP000248926">
    <property type="component" value="Unassembled WGS sequence"/>
</dbReference>
<evidence type="ECO:0000313" key="4">
    <source>
        <dbReference type="Proteomes" id="UP000248926"/>
    </source>
</evidence>
<feature type="signal peptide" evidence="2">
    <location>
        <begin position="1"/>
        <end position="23"/>
    </location>
</feature>
<name>A0A328NZT1_9GAMM</name>
<evidence type="ECO:0000256" key="2">
    <source>
        <dbReference type="SAM" id="SignalP"/>
    </source>
</evidence>
<evidence type="ECO:0000256" key="1">
    <source>
        <dbReference type="SAM" id="MobiDB-lite"/>
    </source>
</evidence>
<protein>
    <submittedName>
        <fullName evidence="3">Uncharacterized protein</fullName>
    </submittedName>
</protein>
<dbReference type="AlphaFoldDB" id="A0A328NZT1"/>
<dbReference type="RefSeq" id="WP_111983817.1">
    <property type="nucleotide sequence ID" value="NZ_NFZS01000004.1"/>
</dbReference>